<reference evidence="2 3" key="1">
    <citation type="submission" date="2019-08" db="EMBL/GenBank/DDBJ databases">
        <authorList>
            <person name="Peeters C."/>
        </authorList>
    </citation>
    <scope>NUCLEOTIDE SEQUENCE [LARGE SCALE GENOMIC DNA]</scope>
    <source>
        <strain evidence="2 3">LMG 31112</strain>
    </source>
</reference>
<proteinExistence type="predicted"/>
<dbReference type="RefSeq" id="WP_150621880.1">
    <property type="nucleotide sequence ID" value="NZ_CABPSM010000012.1"/>
</dbReference>
<organism evidence="2 3">
    <name type="scientific">Pandoraea horticolens</name>
    <dbReference type="NCBI Taxonomy" id="2508298"/>
    <lineage>
        <taxon>Bacteria</taxon>
        <taxon>Pseudomonadati</taxon>
        <taxon>Pseudomonadota</taxon>
        <taxon>Betaproteobacteria</taxon>
        <taxon>Burkholderiales</taxon>
        <taxon>Burkholderiaceae</taxon>
        <taxon>Pandoraea</taxon>
    </lineage>
</organism>
<dbReference type="InterPro" id="IPR016181">
    <property type="entry name" value="Acyl_CoA_acyltransferase"/>
</dbReference>
<dbReference type="PROSITE" id="PS51186">
    <property type="entry name" value="GNAT"/>
    <property type="match status" value="1"/>
</dbReference>
<dbReference type="EMBL" id="CABPSM010000012">
    <property type="protein sequence ID" value="VVE34066.1"/>
    <property type="molecule type" value="Genomic_DNA"/>
</dbReference>
<evidence type="ECO:0000259" key="1">
    <source>
        <dbReference type="PROSITE" id="PS51186"/>
    </source>
</evidence>
<dbReference type="Gene3D" id="3.40.630.30">
    <property type="match status" value="1"/>
</dbReference>
<dbReference type="InterPro" id="IPR000182">
    <property type="entry name" value="GNAT_dom"/>
</dbReference>
<keyword evidence="3" id="KW-1185">Reference proteome</keyword>
<evidence type="ECO:0000313" key="2">
    <source>
        <dbReference type="EMBL" id="VVE34066.1"/>
    </source>
</evidence>
<protein>
    <recommendedName>
        <fullName evidence="1">N-acetyltransferase domain-containing protein</fullName>
    </recommendedName>
</protein>
<dbReference type="Proteomes" id="UP000343317">
    <property type="component" value="Unassembled WGS sequence"/>
</dbReference>
<gene>
    <name evidence="2" type="ORF">PHO31112_03787</name>
</gene>
<dbReference type="GO" id="GO:0016747">
    <property type="term" value="F:acyltransferase activity, transferring groups other than amino-acyl groups"/>
    <property type="evidence" value="ECO:0007669"/>
    <property type="project" value="InterPro"/>
</dbReference>
<evidence type="ECO:0000313" key="3">
    <source>
        <dbReference type="Proteomes" id="UP000343317"/>
    </source>
</evidence>
<accession>A0A5E4XCQ6</accession>
<feature type="domain" description="N-acetyltransferase" evidence="1">
    <location>
        <begin position="142"/>
        <end position="280"/>
    </location>
</feature>
<dbReference type="SUPFAM" id="SSF55729">
    <property type="entry name" value="Acyl-CoA N-acyltransferases (Nat)"/>
    <property type="match status" value="1"/>
</dbReference>
<dbReference type="Pfam" id="PF00583">
    <property type="entry name" value="Acetyltransf_1"/>
    <property type="match status" value="1"/>
</dbReference>
<dbReference type="AlphaFoldDB" id="A0A5E4XCQ6"/>
<sequence>MMLTGPEFALVLESAEARHLARQVATYRSLTNHEDVRSFEICGGIAAFTENVFGRKLNHVTGLGMGAAVSAEAIEQLEAAYTARALDVEIDLCPHADATALAVLSERGYAVNAFSNTYARTLLDEDLETPPPDGIEIVTDRCTVEDLFVSHSMAGFEVQAVRRAPVLLEALAKIAVARADTMLFAAKLGGRVAGTAGMSLIESPAGKIAHLYIASTHPSSRGRGVQLALIRSRLAAAQKAGCTIASITARPRNVSGRNTERAGFSLAYTKATFVKRCPPPSAIRNADAR</sequence>
<name>A0A5E4XCQ6_9BURK</name>
<dbReference type="CDD" id="cd04301">
    <property type="entry name" value="NAT_SF"/>
    <property type="match status" value="1"/>
</dbReference>